<keyword evidence="2" id="KW-1185">Reference proteome</keyword>
<reference evidence="1" key="1">
    <citation type="submission" date="2021-07" db="EMBL/GenBank/DDBJ databases">
        <authorList>
            <person name="Branca A.L. A."/>
        </authorList>
    </citation>
    <scope>NUCLEOTIDE SEQUENCE</scope>
</reference>
<organism evidence="1 2">
    <name type="scientific">Penicillium salamii</name>
    <dbReference type="NCBI Taxonomy" id="1612424"/>
    <lineage>
        <taxon>Eukaryota</taxon>
        <taxon>Fungi</taxon>
        <taxon>Dikarya</taxon>
        <taxon>Ascomycota</taxon>
        <taxon>Pezizomycotina</taxon>
        <taxon>Eurotiomycetes</taxon>
        <taxon>Eurotiomycetidae</taxon>
        <taxon>Eurotiales</taxon>
        <taxon>Aspergillaceae</taxon>
        <taxon>Penicillium</taxon>
    </lineage>
</organism>
<name>A0A9W4I468_9EURO</name>
<dbReference type="OrthoDB" id="539213at2759"/>
<sequence length="48" mass="5257">MPPTPGSDPWMYLSITSPSGCIFQNWRSIQNLGILGAPEGSFKGILKY</sequence>
<dbReference type="AlphaFoldDB" id="A0A9W4I468"/>
<evidence type="ECO:0000313" key="2">
    <source>
        <dbReference type="Proteomes" id="UP001152649"/>
    </source>
</evidence>
<gene>
    <name evidence="1" type="ORF">PSALAMII_LOCUS58</name>
</gene>
<accession>A0A9W4I468</accession>
<dbReference type="Proteomes" id="UP001152649">
    <property type="component" value="Unassembled WGS sequence"/>
</dbReference>
<comment type="caution">
    <text evidence="1">The sequence shown here is derived from an EMBL/GenBank/DDBJ whole genome shotgun (WGS) entry which is preliminary data.</text>
</comment>
<protein>
    <submittedName>
        <fullName evidence="1">Uncharacterized protein</fullName>
    </submittedName>
</protein>
<proteinExistence type="predicted"/>
<evidence type="ECO:0000313" key="1">
    <source>
        <dbReference type="EMBL" id="CAG8221127.1"/>
    </source>
</evidence>
<dbReference type="EMBL" id="CAJVPG010000005">
    <property type="protein sequence ID" value="CAG8221127.1"/>
    <property type="molecule type" value="Genomic_DNA"/>
</dbReference>